<keyword evidence="1" id="KW-0472">Membrane</keyword>
<proteinExistence type="predicted"/>
<keyword evidence="3" id="KW-1185">Reference proteome</keyword>
<reference evidence="2 3" key="1">
    <citation type="journal article" date="2018" name="Front. Plant Sci.">
        <title>Red Clover (Trifolium pratense) and Zigzag Clover (T. medium) - A Picture of Genomic Similarities and Differences.</title>
        <authorList>
            <person name="Dluhosova J."/>
            <person name="Istvanek J."/>
            <person name="Nedelnik J."/>
            <person name="Repkova J."/>
        </authorList>
    </citation>
    <scope>NUCLEOTIDE SEQUENCE [LARGE SCALE GENOMIC DNA]</scope>
    <source>
        <strain evidence="3">cv. 10/8</strain>
        <tissue evidence="2">Leaf</tissue>
    </source>
</reference>
<organism evidence="2 3">
    <name type="scientific">Trifolium medium</name>
    <dbReference type="NCBI Taxonomy" id="97028"/>
    <lineage>
        <taxon>Eukaryota</taxon>
        <taxon>Viridiplantae</taxon>
        <taxon>Streptophyta</taxon>
        <taxon>Embryophyta</taxon>
        <taxon>Tracheophyta</taxon>
        <taxon>Spermatophyta</taxon>
        <taxon>Magnoliopsida</taxon>
        <taxon>eudicotyledons</taxon>
        <taxon>Gunneridae</taxon>
        <taxon>Pentapetalae</taxon>
        <taxon>rosids</taxon>
        <taxon>fabids</taxon>
        <taxon>Fabales</taxon>
        <taxon>Fabaceae</taxon>
        <taxon>Papilionoideae</taxon>
        <taxon>50 kb inversion clade</taxon>
        <taxon>NPAAA clade</taxon>
        <taxon>Hologalegina</taxon>
        <taxon>IRL clade</taxon>
        <taxon>Trifolieae</taxon>
        <taxon>Trifolium</taxon>
    </lineage>
</organism>
<name>A0A392TQD0_9FABA</name>
<evidence type="ECO:0000313" key="3">
    <source>
        <dbReference type="Proteomes" id="UP000265520"/>
    </source>
</evidence>
<dbReference type="AlphaFoldDB" id="A0A392TQD0"/>
<evidence type="ECO:0000256" key="1">
    <source>
        <dbReference type="SAM" id="Phobius"/>
    </source>
</evidence>
<feature type="non-terminal residue" evidence="2">
    <location>
        <position position="1"/>
    </location>
</feature>
<protein>
    <submittedName>
        <fullName evidence="2">Uncharacterized protein</fullName>
    </submittedName>
</protein>
<accession>A0A392TQD0</accession>
<evidence type="ECO:0000313" key="2">
    <source>
        <dbReference type="EMBL" id="MCI62055.1"/>
    </source>
</evidence>
<keyword evidence="1" id="KW-0812">Transmembrane</keyword>
<dbReference type="EMBL" id="LXQA010612018">
    <property type="protein sequence ID" value="MCI62055.1"/>
    <property type="molecule type" value="Genomic_DNA"/>
</dbReference>
<dbReference type="Proteomes" id="UP000265520">
    <property type="component" value="Unassembled WGS sequence"/>
</dbReference>
<comment type="caution">
    <text evidence="2">The sequence shown here is derived from an EMBL/GenBank/DDBJ whole genome shotgun (WGS) entry which is preliminary data.</text>
</comment>
<feature type="transmembrane region" description="Helical" evidence="1">
    <location>
        <begin position="6"/>
        <end position="27"/>
    </location>
</feature>
<sequence>SLSFVIPVLSLFFIFHYLLSLSSIHTFRRRRSPFRSDLTPPPSLCRFLCMSPLFACCRSHGHEAKGFARWCSE</sequence>
<keyword evidence="1" id="KW-1133">Transmembrane helix</keyword>